<dbReference type="Proteomes" id="UP000050413">
    <property type="component" value="Unassembled WGS sequence"/>
</dbReference>
<feature type="transmembrane region" description="Helical" evidence="1">
    <location>
        <begin position="57"/>
        <end position="74"/>
    </location>
</feature>
<dbReference type="EMBL" id="FBYC01000004">
    <property type="protein sequence ID" value="CUX81126.1"/>
    <property type="molecule type" value="Genomic_DNA"/>
</dbReference>
<dbReference type="InterPro" id="IPR018770">
    <property type="entry name" value="ChloroindolylP_hydrolase"/>
</dbReference>
<accession>A0A0P7W267</accession>
<keyword evidence="5" id="KW-1185">Reference proteome</keyword>
<dbReference type="STRING" id="1666912.Ga0058931_1565"/>
<sequence>MAQRFGGRYSPGTAQGDVPVSTPAMARLHPVGARVNLLFVLPFAFAIRAFFHDPFGLALNLGAFGLLMLAAWLTREGVLAQAAFDARKVARRPAIPRKIFASVLTGLGLGLAGLGASMAEALVFGVLGAGLHFAAFGADPMRDKGMEGIDAHQTDRAARAVEEAEETLAEIGDAIRRAGDRALVDRVARFSDTIRPLFRAVQDDPRQLSAARRYLGIYLIGARDATVKFADFYARGRDAQARSDYEALLDDLEKQFTLRRTALLEDNRTELDIEIEVLRERLEREGIRREG</sequence>
<dbReference type="RefSeq" id="WP_072245843.1">
    <property type="nucleotide sequence ID" value="NZ_FBYC01000004.1"/>
</dbReference>
<evidence type="ECO:0000256" key="1">
    <source>
        <dbReference type="SAM" id="Phobius"/>
    </source>
</evidence>
<evidence type="ECO:0000313" key="2">
    <source>
        <dbReference type="EMBL" id="CUX81126.1"/>
    </source>
</evidence>
<feature type="transmembrane region" description="Helical" evidence="1">
    <location>
        <begin position="31"/>
        <end position="51"/>
    </location>
</feature>
<evidence type="ECO:0000313" key="5">
    <source>
        <dbReference type="Proteomes" id="UP000182045"/>
    </source>
</evidence>
<evidence type="ECO:0000313" key="4">
    <source>
        <dbReference type="Proteomes" id="UP000050413"/>
    </source>
</evidence>
<reference evidence="3 4" key="1">
    <citation type="submission" date="2015-09" db="EMBL/GenBank/DDBJ databases">
        <title>Identification and resolution of microdiversity through metagenomic sequencing of parallel consortia.</title>
        <authorList>
            <person name="Nelson W.C."/>
            <person name="Romine M.F."/>
            <person name="Lindemann S.R."/>
        </authorList>
    </citation>
    <scope>NUCLEOTIDE SEQUENCE [LARGE SCALE GENOMIC DNA]</scope>
    <source>
        <strain evidence="3">HL-91</strain>
    </source>
</reference>
<dbReference type="EMBL" id="LJSG01000020">
    <property type="protein sequence ID" value="KPP90021.1"/>
    <property type="molecule type" value="Genomic_DNA"/>
</dbReference>
<name>A0A0P7W267_9RHOB</name>
<dbReference type="PATRIC" id="fig|1666912.4.peg.353"/>
<reference evidence="2 5" key="2">
    <citation type="submission" date="2016-01" db="EMBL/GenBank/DDBJ databases">
        <authorList>
            <person name="Varghese N."/>
        </authorList>
    </citation>
    <scope>NUCLEOTIDE SEQUENCE [LARGE SCALE GENOMIC DNA]</scope>
    <source>
        <strain evidence="2 5">HL-91</strain>
    </source>
</reference>
<gene>
    <name evidence="2" type="ORF">Ga0058931_1565</name>
    <name evidence="3" type="ORF">HLUCCA05_07605</name>
</gene>
<dbReference type="AlphaFoldDB" id="A0A0P7W267"/>
<comment type="caution">
    <text evidence="3">The sequence shown here is derived from an EMBL/GenBank/DDBJ whole genome shotgun (WGS) entry which is preliminary data.</text>
</comment>
<evidence type="ECO:0000313" key="3">
    <source>
        <dbReference type="EMBL" id="KPP90021.1"/>
    </source>
</evidence>
<protein>
    <submittedName>
        <fullName evidence="3">5-bromo-4-chloroindolyl phosphate hydrolysis protein</fullName>
    </submittedName>
</protein>
<organism evidence="3 4">
    <name type="scientific">Roseibaca calidilacus</name>
    <dbReference type="NCBI Taxonomy" id="1666912"/>
    <lineage>
        <taxon>Bacteria</taxon>
        <taxon>Pseudomonadati</taxon>
        <taxon>Pseudomonadota</taxon>
        <taxon>Alphaproteobacteria</taxon>
        <taxon>Rhodobacterales</taxon>
        <taxon>Paracoccaceae</taxon>
        <taxon>Roseinatronobacter</taxon>
    </lineage>
</organism>
<proteinExistence type="predicted"/>
<keyword evidence="1" id="KW-0812">Transmembrane</keyword>
<dbReference type="OrthoDB" id="7375296at2"/>
<keyword evidence="1" id="KW-0472">Membrane</keyword>
<keyword evidence="1" id="KW-1133">Transmembrane helix</keyword>
<dbReference type="Proteomes" id="UP000182045">
    <property type="component" value="Unassembled WGS sequence"/>
</dbReference>
<feature type="transmembrane region" description="Helical" evidence="1">
    <location>
        <begin position="95"/>
        <end position="115"/>
    </location>
</feature>
<dbReference type="Pfam" id="PF10112">
    <property type="entry name" value="Halogen_Hydrol"/>
    <property type="match status" value="1"/>
</dbReference>